<evidence type="ECO:0000256" key="4">
    <source>
        <dbReference type="ARBA" id="ARBA00022737"/>
    </source>
</evidence>
<feature type="disulfide bond" evidence="10">
    <location>
        <begin position="1706"/>
        <end position="1716"/>
    </location>
</feature>
<feature type="disulfide bond" evidence="10">
    <location>
        <begin position="1485"/>
        <end position="1495"/>
    </location>
</feature>
<dbReference type="OrthoDB" id="536948at2759"/>
<dbReference type="FunFam" id="3.10.250.10:FF:000007">
    <property type="entry name" value="Soluble scavenger receptor cysteine-rich domain-containing protein SSC5D"/>
    <property type="match status" value="3"/>
</dbReference>
<keyword evidence="3 12" id="KW-0732">Signal</keyword>
<evidence type="ECO:0000256" key="9">
    <source>
        <dbReference type="ARBA" id="ARBA00023180"/>
    </source>
</evidence>
<comment type="caution">
    <text evidence="10">Lacks conserved residue(s) required for the propagation of feature annotation.</text>
</comment>
<feature type="domain" description="SRCR" evidence="13">
    <location>
        <begin position="245"/>
        <end position="352"/>
    </location>
</feature>
<dbReference type="InterPro" id="IPR036772">
    <property type="entry name" value="SRCR-like_dom_sf"/>
</dbReference>
<evidence type="ECO:0000313" key="15">
    <source>
        <dbReference type="Proteomes" id="UP000007879"/>
    </source>
</evidence>
<gene>
    <name evidence="14" type="primary">100639939</name>
</gene>
<feature type="domain" description="SRCR" evidence="13">
    <location>
        <begin position="134"/>
        <end position="238"/>
    </location>
</feature>
<evidence type="ECO:0000256" key="5">
    <source>
        <dbReference type="ARBA" id="ARBA00022989"/>
    </source>
</evidence>
<evidence type="ECO:0000256" key="7">
    <source>
        <dbReference type="ARBA" id="ARBA00023157"/>
    </source>
</evidence>
<dbReference type="PRINTS" id="PR00258">
    <property type="entry name" value="SPERACTRCPTR"/>
</dbReference>
<feature type="domain" description="SRCR" evidence="13">
    <location>
        <begin position="26"/>
        <end position="127"/>
    </location>
</feature>
<feature type="transmembrane region" description="Helical" evidence="11">
    <location>
        <begin position="1774"/>
        <end position="1800"/>
    </location>
</feature>
<feature type="disulfide bond" evidence="10">
    <location>
        <begin position="1354"/>
        <end position="1364"/>
    </location>
</feature>
<dbReference type="InParanoid" id="A0A1X7VKX3"/>
<keyword evidence="7 10" id="KW-1015">Disulfide bond</keyword>
<evidence type="ECO:0000256" key="6">
    <source>
        <dbReference type="ARBA" id="ARBA00023136"/>
    </source>
</evidence>
<reference evidence="14" key="2">
    <citation type="submission" date="2017-05" db="UniProtKB">
        <authorList>
            <consortium name="EnsemblMetazoa"/>
        </authorList>
    </citation>
    <scope>IDENTIFICATION</scope>
</reference>
<evidence type="ECO:0000313" key="14">
    <source>
        <dbReference type="EnsemblMetazoa" id="Aqu2.1.40697_001"/>
    </source>
</evidence>
<reference evidence="15" key="1">
    <citation type="journal article" date="2010" name="Nature">
        <title>The Amphimedon queenslandica genome and the evolution of animal complexity.</title>
        <authorList>
            <person name="Srivastava M."/>
            <person name="Simakov O."/>
            <person name="Chapman J."/>
            <person name="Fahey B."/>
            <person name="Gauthier M.E."/>
            <person name="Mitros T."/>
            <person name="Richards G.S."/>
            <person name="Conaco C."/>
            <person name="Dacre M."/>
            <person name="Hellsten U."/>
            <person name="Larroux C."/>
            <person name="Putnam N.H."/>
            <person name="Stanke M."/>
            <person name="Adamska M."/>
            <person name="Darling A."/>
            <person name="Degnan S.M."/>
            <person name="Oakley T.H."/>
            <person name="Plachetzki D.C."/>
            <person name="Zhai Y."/>
            <person name="Adamski M."/>
            <person name="Calcino A."/>
            <person name="Cummins S.F."/>
            <person name="Goodstein D.M."/>
            <person name="Harris C."/>
            <person name="Jackson D.J."/>
            <person name="Leys S.P."/>
            <person name="Shu S."/>
            <person name="Woodcroft B.J."/>
            <person name="Vervoort M."/>
            <person name="Kosik K.S."/>
            <person name="Manning G."/>
            <person name="Degnan B.M."/>
            <person name="Rokhsar D.S."/>
        </authorList>
    </citation>
    <scope>NUCLEOTIDE SEQUENCE [LARGE SCALE GENOMIC DNA]</scope>
</reference>
<feature type="signal peptide" evidence="12">
    <location>
        <begin position="1"/>
        <end position="19"/>
    </location>
</feature>
<keyword evidence="5 11" id="KW-1133">Transmembrane helix</keyword>
<keyword evidence="2 11" id="KW-0812">Transmembrane</keyword>
<proteinExistence type="predicted"/>
<evidence type="ECO:0000256" key="1">
    <source>
        <dbReference type="ARBA" id="ARBA00004167"/>
    </source>
</evidence>
<feature type="domain" description="SRCR" evidence="13">
    <location>
        <begin position="1178"/>
        <end position="1279"/>
    </location>
</feature>
<feature type="domain" description="SRCR" evidence="13">
    <location>
        <begin position="1066"/>
        <end position="1166"/>
    </location>
</feature>
<name>A0A1X7VKX3_AMPQE</name>
<accession>A0A1X7VKX3</accession>
<dbReference type="KEGG" id="aqu:100639939"/>
<dbReference type="SUPFAM" id="SSF56487">
    <property type="entry name" value="SRCR-like"/>
    <property type="match status" value="14"/>
</dbReference>
<dbReference type="Proteomes" id="UP000007879">
    <property type="component" value="Unassembled WGS sequence"/>
</dbReference>
<feature type="disulfide bond" evidence="10">
    <location>
        <begin position="96"/>
        <end position="106"/>
    </location>
</feature>
<protein>
    <recommendedName>
        <fullName evidence="13">SRCR domain-containing protein</fullName>
    </recommendedName>
</protein>
<dbReference type="FunFam" id="3.10.250.10:FF:000011">
    <property type="entry name" value="Scavenger receptor class A member 5"/>
    <property type="match status" value="1"/>
</dbReference>
<dbReference type="PROSITE" id="PS00420">
    <property type="entry name" value="SRCR_1"/>
    <property type="match status" value="5"/>
</dbReference>
<evidence type="ECO:0000256" key="11">
    <source>
        <dbReference type="SAM" id="Phobius"/>
    </source>
</evidence>
<organism evidence="14">
    <name type="scientific">Amphimedon queenslandica</name>
    <name type="common">Sponge</name>
    <dbReference type="NCBI Taxonomy" id="400682"/>
    <lineage>
        <taxon>Eukaryota</taxon>
        <taxon>Metazoa</taxon>
        <taxon>Porifera</taxon>
        <taxon>Demospongiae</taxon>
        <taxon>Heteroscleromorpha</taxon>
        <taxon>Haplosclerida</taxon>
        <taxon>Niphatidae</taxon>
        <taxon>Amphimedon</taxon>
    </lineage>
</organism>
<evidence type="ECO:0000256" key="12">
    <source>
        <dbReference type="SAM" id="SignalP"/>
    </source>
</evidence>
<comment type="subcellular location">
    <subcellularLocation>
        <location evidence="1">Membrane</location>
        <topology evidence="1">Single-pass membrane protein</topology>
    </subcellularLocation>
</comment>
<evidence type="ECO:0000256" key="10">
    <source>
        <dbReference type="PROSITE-ProRule" id="PRU00196"/>
    </source>
</evidence>
<feature type="domain" description="SRCR" evidence="13">
    <location>
        <begin position="719"/>
        <end position="822"/>
    </location>
</feature>
<keyword evidence="8" id="KW-0675">Receptor</keyword>
<dbReference type="EnsemblMetazoa" id="XM_011411669.2">
    <property type="protein sequence ID" value="XP_011409971.1"/>
    <property type="gene ID" value="LOC100639939"/>
</dbReference>
<feature type="domain" description="SRCR" evidence="13">
    <location>
        <begin position="1638"/>
        <end position="1739"/>
    </location>
</feature>
<feature type="domain" description="SRCR" evidence="13">
    <location>
        <begin position="587"/>
        <end position="693"/>
    </location>
</feature>
<evidence type="ECO:0000256" key="8">
    <source>
        <dbReference type="ARBA" id="ARBA00023170"/>
    </source>
</evidence>
<sequence>MKAFAFLCCALALFHIGESACGGGSVRLVGGTQGREGRVEYCRNNQWGTVCDDYWGNNDAKVVCRMIGYSTDGAVGFRNAYFGQGSGRIWLDNVQCVGTETSISNCPKNAYGVHNCGHNEDAGLRCPPCVEGSMYLVRTGNSRQGVVFLCHSGSYGTICHNNWDQAEAQVVCRQLGYPTAAAQNQSVATSGYFPAFGPIWGNNLACTGTESRLANCSGNLFTNNPGCNHNSDAVVICPPCTQWDMQLYSAYDNIPPSEGLLQVCNAQGQWRTICNHGFWCNDAKVACRQLGYNSSININIFYNADTIYGFFKFNRVYQYACTGSETSFNQCPQTYDASCNNPQHKSVGLRCAAAPTHGCVNGTARLQGGSDASEGRLEYCYEGQWSSFCWLADETASVACKQFGYTQYNYASLFSDERYGVGSIASDFKLLVCSTSGSESSLTQCQIQHSIACTPATCPTEWGMKCFNPGMCNEGTVRLVDGSIEQEGRVEVCYNGVWGTLCDSNWGQIDAYIVCRQLGYNGAVAPTARSNSFYGDGIYPIVWGVVQCKGWEAGLGDCTRRDYLNFYCLRSDIAGVLCAEDCQDGEVRLVGGDGDGDEGTVEVCYANLWGIISQVGWDNNDAKVVCRSLGFDPTNAIARYDNYYGRPNKTVHLLNVGCDGTEDSISECSKTAVTLNAGKTLYANASAAGLDCQPEPPTQPACVTASPDFSATNCINGQVHTVGGVNGVGRLEYCYLGLWSPFCSLDETTAAVACKNLNYNAYTYASIVTTGEFGTSSNISLFQNITCSSIVGTSTLASCIVNAATGSCYPYCPGANIGIRCFNTTGCTDGAIRLVDGIIENEGRVEVCRDGVWGTICDDGWDTTDAHVVCQQLGHPELEPIAFFGSHFGDGIYPIIYSNMGCVGPESSIVDCTKTEYSGFSCPRNRVAGALCGYDCQNGDVRLVGGSKNTEGTVEVCFDNIWGQVADSGWGDKDAELICKLLGFSTDGAASSIGSKYGKNNRTIMLSDVYCTGDETALDQCAYTFYSLSEGKTLLPQVQVAGVSCLPSNCIPPSDVPGSECTFNTVQTTGGSSNGVGNLRFCYNGNWSPVCQLDPSEATVACRQLGFTNYDWAAIIDDGRYGLTPNTSSFQYINCTGAVNPTSFSFCTVESTCTTTCAYPLGIICQDPPSTPCTSGAVQLTNGLIQQEGRVEYCLNGVWGSICDVGFDKSSALVVCKQLGYGIGEPYIYTGSMFGDGNGPIVYSDVMCGGWEASIDSCSKSQYPWSSCSRRNVVGIACRDGCTNGMVQLYGGTDTAGTVLVCQDGFWSMIGDSGWDNSEAAVVCSQLGFDRLNAVANSNAQKASRPILTTDYNCGGAELSIGNCSSTSYNYTVGRSIQSVATVAGVTCTPFPPTSPPTICSVTPSQTGVTCSTGDVKFLGSSTDRGVLMYCYNSTWSPFCMLDSKVAQVACRQMGFTQYSYGRIFTNGELGNSGYNYSTFTSSSCTGSESSLIQCNFTSGGCVPTCASNIGLRCFSVGSGGTTCQQGDIRLVRGAIQQMGAVQMCVNGLWGEICPDGWDGPDALTACKQLGYANAASTAFVDSAFGIGDVPIVYSNFGCQGFETSLSACSKDSYPSFTCNNGNTAGILCADGCTDGDLRLVNGTTGRDGTVEVCYDNLWGLIGQTGWGVNDAAVVCRQVNLMTDNPTPIMNAYNPMKTIHLNSVYCTGSETSISQCRAYKLPINSPSSTNQPVVGVHCPLPNITTSTVQMSSSAGATGLGATATASAISSENALYVLTGIFGVLIVIGILSVVLLFGVLYHAYQKGRQSEDILKTTSANADLSDMPLYSVVNKNRDSMVSYSASAGGMVDFPGEKDQ</sequence>
<evidence type="ECO:0000256" key="3">
    <source>
        <dbReference type="ARBA" id="ARBA00022729"/>
    </source>
</evidence>
<dbReference type="FunFam" id="3.10.250.10:FF:000016">
    <property type="entry name" value="Scavenger receptor cysteine-rich protein type 12"/>
    <property type="match status" value="4"/>
</dbReference>
<feature type="disulfide bond" evidence="10">
    <location>
        <begin position="1248"/>
        <end position="1258"/>
    </location>
</feature>
<dbReference type="EnsemblMetazoa" id="Aqu2.1.40697_001">
    <property type="protein sequence ID" value="Aqu2.1.40697_001"/>
    <property type="gene ID" value="Aqu2.1.40697"/>
</dbReference>
<dbReference type="PANTHER" id="PTHR19331:SF465">
    <property type="entry name" value="EGG PEPTIDE SPERACT RECEPTOR"/>
    <property type="match status" value="1"/>
</dbReference>
<feature type="chain" id="PRO_5010885038" description="SRCR domain-containing protein" evidence="12">
    <location>
        <begin position="20"/>
        <end position="1857"/>
    </location>
</feature>
<dbReference type="PROSITE" id="PS50287">
    <property type="entry name" value="SRCR_2"/>
    <property type="match status" value="15"/>
</dbReference>
<feature type="disulfide bond" evidence="10">
    <location>
        <begin position="1011"/>
        <end position="1021"/>
    </location>
</feature>
<feature type="domain" description="SRCR" evidence="13">
    <location>
        <begin position="941"/>
        <end position="1046"/>
    </location>
</feature>
<feature type="disulfide bond" evidence="10">
    <location>
        <begin position="548"/>
        <end position="558"/>
    </location>
</feature>
<dbReference type="GO" id="GO:0016020">
    <property type="term" value="C:membrane"/>
    <property type="evidence" value="ECO:0007669"/>
    <property type="project" value="UniProtKB-SubCell"/>
</dbReference>
<dbReference type="SMART" id="SM00202">
    <property type="entry name" value="SR"/>
    <property type="match status" value="13"/>
</dbReference>
<dbReference type="PANTHER" id="PTHR19331">
    <property type="entry name" value="SCAVENGER RECEPTOR DOMAIN-CONTAINING"/>
    <property type="match status" value="1"/>
</dbReference>
<dbReference type="Pfam" id="PF00530">
    <property type="entry name" value="SRCR"/>
    <property type="match status" value="14"/>
</dbReference>
<keyword evidence="4" id="KW-0677">Repeat</keyword>
<feature type="domain" description="SRCR" evidence="13">
    <location>
        <begin position="477"/>
        <end position="579"/>
    </location>
</feature>
<feature type="disulfide bond" evidence="10">
    <location>
        <begin position="206"/>
        <end position="216"/>
    </location>
</feature>
<dbReference type="Gene3D" id="3.10.250.10">
    <property type="entry name" value="SRCR-like domain"/>
    <property type="match status" value="15"/>
</dbReference>
<keyword evidence="9" id="KW-0325">Glycoprotein</keyword>
<keyword evidence="15" id="KW-1185">Reference proteome</keyword>
<keyword evidence="6 11" id="KW-0472">Membrane</keyword>
<feature type="disulfide bond" evidence="10">
    <location>
        <begin position="1599"/>
        <end position="1609"/>
    </location>
</feature>
<feature type="disulfide bond" evidence="10">
    <location>
        <begin position="902"/>
        <end position="912"/>
    </location>
</feature>
<feature type="disulfide bond" evidence="10">
    <location>
        <begin position="321"/>
        <end position="331"/>
    </location>
</feature>
<dbReference type="InterPro" id="IPR001190">
    <property type="entry name" value="SRCR"/>
</dbReference>
<evidence type="ECO:0000259" key="13">
    <source>
        <dbReference type="PROSITE" id="PS50287"/>
    </source>
</evidence>
<feature type="disulfide bond" evidence="10">
    <location>
        <begin position="658"/>
        <end position="668"/>
    </location>
</feature>
<feature type="domain" description="SRCR" evidence="13">
    <location>
        <begin position="1287"/>
        <end position="1389"/>
    </location>
</feature>
<evidence type="ECO:0000256" key="2">
    <source>
        <dbReference type="ARBA" id="ARBA00022692"/>
    </source>
</evidence>
<feature type="domain" description="SRCR" evidence="13">
    <location>
        <begin position="364"/>
        <end position="467"/>
    </location>
</feature>
<feature type="domain" description="SRCR" evidence="13">
    <location>
        <begin position="1416"/>
        <end position="1515"/>
    </location>
</feature>
<feature type="domain" description="SRCR" evidence="13">
    <location>
        <begin position="1529"/>
        <end position="1630"/>
    </location>
</feature>
<feature type="domain" description="SRCR" evidence="13">
    <location>
        <begin position="832"/>
        <end position="933"/>
    </location>
</feature>